<proteinExistence type="predicted"/>
<dbReference type="AlphaFoldDB" id="A0A561SSK6"/>
<reference evidence="1 2" key="1">
    <citation type="submission" date="2019-06" db="EMBL/GenBank/DDBJ databases">
        <title>Sequencing the genomes of 1000 actinobacteria strains.</title>
        <authorList>
            <person name="Klenk H.-P."/>
        </authorList>
    </citation>
    <scope>NUCLEOTIDE SEQUENCE [LARGE SCALE GENOMIC DNA]</scope>
    <source>
        <strain evidence="1 2">DSM 45671</strain>
    </source>
</reference>
<dbReference type="Proteomes" id="UP000321261">
    <property type="component" value="Unassembled WGS sequence"/>
</dbReference>
<name>A0A561SSK6_9PSEU</name>
<organism evidence="1 2">
    <name type="scientific">Pseudonocardia hierapolitana</name>
    <dbReference type="NCBI Taxonomy" id="1128676"/>
    <lineage>
        <taxon>Bacteria</taxon>
        <taxon>Bacillati</taxon>
        <taxon>Actinomycetota</taxon>
        <taxon>Actinomycetes</taxon>
        <taxon>Pseudonocardiales</taxon>
        <taxon>Pseudonocardiaceae</taxon>
        <taxon>Pseudonocardia</taxon>
    </lineage>
</organism>
<evidence type="ECO:0000313" key="2">
    <source>
        <dbReference type="Proteomes" id="UP000321261"/>
    </source>
</evidence>
<keyword evidence="2" id="KW-1185">Reference proteome</keyword>
<sequence length="111" mass="11431">MIDGRLCLVAHVIARNLTQVWDFVTGEPVVRTGATGEIAVLDGATVLVRTAERLEVVDLHTGAVVRRHDIGGGSGVSALAVLDGRPVVACEGDRGRWSSGTSTAGGSSAPR</sequence>
<comment type="caution">
    <text evidence="1">The sequence shown here is derived from an EMBL/GenBank/DDBJ whole genome shotgun (WGS) entry which is preliminary data.</text>
</comment>
<dbReference type="InterPro" id="IPR015943">
    <property type="entry name" value="WD40/YVTN_repeat-like_dom_sf"/>
</dbReference>
<evidence type="ECO:0000313" key="1">
    <source>
        <dbReference type="EMBL" id="TWF77847.1"/>
    </source>
</evidence>
<dbReference type="InterPro" id="IPR011047">
    <property type="entry name" value="Quinoprotein_ADH-like_sf"/>
</dbReference>
<dbReference type="EMBL" id="VIWU01000001">
    <property type="protein sequence ID" value="TWF77847.1"/>
    <property type="molecule type" value="Genomic_DNA"/>
</dbReference>
<accession>A0A561SSK6</accession>
<dbReference type="SUPFAM" id="SSF50998">
    <property type="entry name" value="Quinoprotein alcohol dehydrogenase-like"/>
    <property type="match status" value="1"/>
</dbReference>
<dbReference type="Gene3D" id="2.130.10.10">
    <property type="entry name" value="YVTN repeat-like/Quinoprotein amine dehydrogenase"/>
    <property type="match status" value="1"/>
</dbReference>
<evidence type="ECO:0008006" key="3">
    <source>
        <dbReference type="Google" id="ProtNLM"/>
    </source>
</evidence>
<dbReference type="RefSeq" id="WP_147256950.1">
    <property type="nucleotide sequence ID" value="NZ_VIWU01000001.1"/>
</dbReference>
<gene>
    <name evidence="1" type="ORF">FHX44_113762</name>
</gene>
<protein>
    <recommendedName>
        <fullName evidence="3">Pyrroloquinoline-quinone binding quinoprotein</fullName>
    </recommendedName>
</protein>